<evidence type="ECO:0000313" key="4">
    <source>
        <dbReference type="Proteomes" id="UP000015101"/>
    </source>
</evidence>
<dbReference type="GeneID" id="20208594"/>
<accession>T1FIE5</accession>
<reference evidence="3" key="3">
    <citation type="submission" date="2015-06" db="UniProtKB">
        <authorList>
            <consortium name="EnsemblMetazoa"/>
        </authorList>
    </citation>
    <scope>IDENTIFICATION</scope>
</reference>
<reference evidence="2 4" key="2">
    <citation type="journal article" date="2013" name="Nature">
        <title>Insights into bilaterian evolution from three spiralian genomes.</title>
        <authorList>
            <person name="Simakov O."/>
            <person name="Marletaz F."/>
            <person name="Cho S.J."/>
            <person name="Edsinger-Gonzales E."/>
            <person name="Havlak P."/>
            <person name="Hellsten U."/>
            <person name="Kuo D.H."/>
            <person name="Larsson T."/>
            <person name="Lv J."/>
            <person name="Arendt D."/>
            <person name="Savage R."/>
            <person name="Osoegawa K."/>
            <person name="de Jong P."/>
            <person name="Grimwood J."/>
            <person name="Chapman J.A."/>
            <person name="Shapiro H."/>
            <person name="Aerts A."/>
            <person name="Otillar R.P."/>
            <person name="Terry A.Y."/>
            <person name="Boore J.L."/>
            <person name="Grigoriev I.V."/>
            <person name="Lindberg D.R."/>
            <person name="Seaver E.C."/>
            <person name="Weisblat D.A."/>
            <person name="Putnam N.H."/>
            <person name="Rokhsar D.S."/>
        </authorList>
    </citation>
    <scope>NUCLEOTIDE SEQUENCE</scope>
</reference>
<dbReference type="InParanoid" id="T1FIE5"/>
<dbReference type="EnsemblMetazoa" id="HelroT182582">
    <property type="protein sequence ID" value="HelroP182582"/>
    <property type="gene ID" value="HelroG182582"/>
</dbReference>
<evidence type="ECO:0000256" key="1">
    <source>
        <dbReference type="SAM" id="SignalP"/>
    </source>
</evidence>
<name>T1FIE5_HELRO</name>
<sequence>MAFLTTMSMLLLLLLLLMKLDWFLNSRRTEILLNFNARQPYKNIKVINAAETDIVTQIITESIGARLPNNSRFCDVVSFVIAVDVVVLRTTVDVIDVAVAEAYCEIFPRLTLEQILSFDSVKKIHFSEQIHLNIARNLHHDSQF</sequence>
<dbReference type="RefSeq" id="XP_009031076.1">
    <property type="nucleotide sequence ID" value="XM_009032828.1"/>
</dbReference>
<evidence type="ECO:0000313" key="2">
    <source>
        <dbReference type="EMBL" id="ESN90873.1"/>
    </source>
</evidence>
<organism evidence="3 4">
    <name type="scientific">Helobdella robusta</name>
    <name type="common">Californian leech</name>
    <dbReference type="NCBI Taxonomy" id="6412"/>
    <lineage>
        <taxon>Eukaryota</taxon>
        <taxon>Metazoa</taxon>
        <taxon>Spiralia</taxon>
        <taxon>Lophotrochozoa</taxon>
        <taxon>Annelida</taxon>
        <taxon>Clitellata</taxon>
        <taxon>Hirudinea</taxon>
        <taxon>Rhynchobdellida</taxon>
        <taxon>Glossiphoniidae</taxon>
        <taxon>Helobdella</taxon>
    </lineage>
</organism>
<dbReference type="EMBL" id="KB097744">
    <property type="protein sequence ID" value="ESN90873.1"/>
    <property type="molecule type" value="Genomic_DNA"/>
</dbReference>
<keyword evidence="1" id="KW-0732">Signal</keyword>
<evidence type="ECO:0000313" key="3">
    <source>
        <dbReference type="EnsemblMetazoa" id="HelroP182582"/>
    </source>
</evidence>
<dbReference type="AlphaFoldDB" id="T1FIE5"/>
<feature type="chain" id="PRO_5010980650" evidence="1">
    <location>
        <begin position="27"/>
        <end position="144"/>
    </location>
</feature>
<feature type="signal peptide" evidence="1">
    <location>
        <begin position="1"/>
        <end position="26"/>
    </location>
</feature>
<dbReference type="KEGG" id="hro:HELRODRAFT_182582"/>
<gene>
    <name evidence="3" type="primary">20208594</name>
    <name evidence="2" type="ORF">HELRODRAFT_182582</name>
</gene>
<reference evidence="4" key="1">
    <citation type="submission" date="2012-12" db="EMBL/GenBank/DDBJ databases">
        <authorList>
            <person name="Hellsten U."/>
            <person name="Grimwood J."/>
            <person name="Chapman J.A."/>
            <person name="Shapiro H."/>
            <person name="Aerts A."/>
            <person name="Otillar R.P."/>
            <person name="Terry A.Y."/>
            <person name="Boore J.L."/>
            <person name="Simakov O."/>
            <person name="Marletaz F."/>
            <person name="Cho S.-J."/>
            <person name="Edsinger-Gonzales E."/>
            <person name="Havlak P."/>
            <person name="Kuo D.-H."/>
            <person name="Larsson T."/>
            <person name="Lv J."/>
            <person name="Arendt D."/>
            <person name="Savage R."/>
            <person name="Osoegawa K."/>
            <person name="de Jong P."/>
            <person name="Lindberg D.R."/>
            <person name="Seaver E.C."/>
            <person name="Weisblat D.A."/>
            <person name="Putnam N.H."/>
            <person name="Grigoriev I.V."/>
            <person name="Rokhsar D.S."/>
        </authorList>
    </citation>
    <scope>NUCLEOTIDE SEQUENCE</scope>
</reference>
<dbReference type="HOGENOM" id="CLU_1798558_0_0_1"/>
<dbReference type="EMBL" id="AMQM01008260">
    <property type="status" value="NOT_ANNOTATED_CDS"/>
    <property type="molecule type" value="Genomic_DNA"/>
</dbReference>
<proteinExistence type="predicted"/>
<keyword evidence="4" id="KW-1185">Reference proteome</keyword>
<protein>
    <submittedName>
        <fullName evidence="2 3">Uncharacterized protein</fullName>
    </submittedName>
</protein>
<dbReference type="CTD" id="20208594"/>
<dbReference type="Proteomes" id="UP000015101">
    <property type="component" value="Unassembled WGS sequence"/>
</dbReference>